<protein>
    <submittedName>
        <fullName evidence="1">Uncharacterized protein</fullName>
    </submittedName>
</protein>
<dbReference type="AlphaFoldDB" id="A0A6A0A0G0"/>
<feature type="non-terminal residue" evidence="1">
    <location>
        <position position="1"/>
    </location>
</feature>
<gene>
    <name evidence="1" type="ORF">HaLaN_22607</name>
</gene>
<organism evidence="1 2">
    <name type="scientific">Haematococcus lacustris</name>
    <name type="common">Green alga</name>
    <name type="synonym">Haematococcus pluvialis</name>
    <dbReference type="NCBI Taxonomy" id="44745"/>
    <lineage>
        <taxon>Eukaryota</taxon>
        <taxon>Viridiplantae</taxon>
        <taxon>Chlorophyta</taxon>
        <taxon>core chlorophytes</taxon>
        <taxon>Chlorophyceae</taxon>
        <taxon>CS clade</taxon>
        <taxon>Chlamydomonadales</taxon>
        <taxon>Haematococcaceae</taxon>
        <taxon>Haematococcus</taxon>
    </lineage>
</organism>
<reference evidence="1 2" key="1">
    <citation type="submission" date="2020-02" db="EMBL/GenBank/DDBJ databases">
        <title>Draft genome sequence of Haematococcus lacustris strain NIES-144.</title>
        <authorList>
            <person name="Morimoto D."/>
            <person name="Nakagawa S."/>
            <person name="Yoshida T."/>
            <person name="Sawayama S."/>
        </authorList>
    </citation>
    <scope>NUCLEOTIDE SEQUENCE [LARGE SCALE GENOMIC DNA]</scope>
    <source>
        <strain evidence="1 2">NIES-144</strain>
    </source>
</reference>
<name>A0A6A0A0G0_HAELA</name>
<sequence>VGPGSTRYFLLRVTHDATGADERQQTAINLSIPTLPPATPSRLVGSFALSPRPRTGACTLIWVTIEGHIKGHPDAQTACSAADALPLLVTAAYPHAWLDDPVLSVHLQGPSALTQLTQKSCLGQLDPEHPGDAG</sequence>
<evidence type="ECO:0000313" key="1">
    <source>
        <dbReference type="EMBL" id="GFH24754.1"/>
    </source>
</evidence>
<proteinExistence type="predicted"/>
<accession>A0A6A0A0G0</accession>
<dbReference type="EMBL" id="BLLF01002624">
    <property type="protein sequence ID" value="GFH24754.1"/>
    <property type="molecule type" value="Genomic_DNA"/>
</dbReference>
<evidence type="ECO:0000313" key="2">
    <source>
        <dbReference type="Proteomes" id="UP000485058"/>
    </source>
</evidence>
<dbReference type="Proteomes" id="UP000485058">
    <property type="component" value="Unassembled WGS sequence"/>
</dbReference>
<comment type="caution">
    <text evidence="1">The sequence shown here is derived from an EMBL/GenBank/DDBJ whole genome shotgun (WGS) entry which is preliminary data.</text>
</comment>
<keyword evidence="2" id="KW-1185">Reference proteome</keyword>